<proteinExistence type="predicted"/>
<gene>
    <name evidence="2" type="ORF">EXM42_14800</name>
</gene>
<feature type="transmembrane region" description="Helical" evidence="1">
    <location>
        <begin position="16"/>
        <end position="35"/>
    </location>
</feature>
<accession>A0A6M0T1G3</accession>
<protein>
    <submittedName>
        <fullName evidence="2">Uncharacterized protein</fullName>
    </submittedName>
</protein>
<dbReference type="EMBL" id="SGJP01000036">
    <property type="protein sequence ID" value="NFA61607.1"/>
    <property type="molecule type" value="Genomic_DNA"/>
</dbReference>
<name>A0A6M0T1G3_CLOBO</name>
<dbReference type="AlphaFoldDB" id="A0A6M0T1G3"/>
<evidence type="ECO:0000256" key="1">
    <source>
        <dbReference type="SAM" id="Phobius"/>
    </source>
</evidence>
<sequence length="218" mass="25867">MTKDGLKYIILGRKKTAILTILFVLIILYSMWSLFMNSTKDLNIKHEVVENSNGVMRILIQDNLFKDEKRSVIDYYIKDYLKNGSENEKNIYLVDKNFKAYKGGVYGEGFSNKTFQGVGKFNKTIFLYSREEKKPTDKDFFIAEKYNYYLKQENDNPKYKLSKEFNVPINNIQNSLEMVEHYSRSYIKREGVKQYKASSMFLFLLTNKEYKEVKNLKK</sequence>
<reference evidence="2 3" key="1">
    <citation type="submission" date="2019-02" db="EMBL/GenBank/DDBJ databases">
        <title>Genome sequencing of Clostridium botulinum clinical isolates.</title>
        <authorList>
            <person name="Brunt J."/>
            <person name="Van Vliet A.H.M."/>
            <person name="Stringer S.C."/>
            <person name="Grant K.A."/>
            <person name="Carter A.C."/>
            <person name="Peck M.W."/>
        </authorList>
    </citation>
    <scope>NUCLEOTIDE SEQUENCE [LARGE SCALE GENOMIC DNA]</scope>
    <source>
        <strain evidence="2 3">R1125/03</strain>
    </source>
</reference>
<keyword evidence="1" id="KW-0812">Transmembrane</keyword>
<dbReference type="Proteomes" id="UP000473089">
    <property type="component" value="Unassembled WGS sequence"/>
</dbReference>
<keyword evidence="1" id="KW-1133">Transmembrane helix</keyword>
<evidence type="ECO:0000313" key="3">
    <source>
        <dbReference type="Proteomes" id="UP000473089"/>
    </source>
</evidence>
<organism evidence="2 3">
    <name type="scientific">Clostridium botulinum</name>
    <dbReference type="NCBI Taxonomy" id="1491"/>
    <lineage>
        <taxon>Bacteria</taxon>
        <taxon>Bacillati</taxon>
        <taxon>Bacillota</taxon>
        <taxon>Clostridia</taxon>
        <taxon>Eubacteriales</taxon>
        <taxon>Clostridiaceae</taxon>
        <taxon>Clostridium</taxon>
    </lineage>
</organism>
<comment type="caution">
    <text evidence="2">The sequence shown here is derived from an EMBL/GenBank/DDBJ whole genome shotgun (WGS) entry which is preliminary data.</text>
</comment>
<evidence type="ECO:0000313" key="2">
    <source>
        <dbReference type="EMBL" id="NFA61607.1"/>
    </source>
</evidence>
<keyword evidence="1" id="KW-0472">Membrane</keyword>